<protein>
    <submittedName>
        <fullName evidence="1">Uncharacterized protein</fullName>
    </submittedName>
</protein>
<evidence type="ECO:0000313" key="2">
    <source>
        <dbReference type="Proteomes" id="UP001154282"/>
    </source>
</evidence>
<name>A0AAV0RSC1_9ROSI</name>
<dbReference type="EMBL" id="CAMGYJ010000011">
    <property type="protein sequence ID" value="CAI0560500.1"/>
    <property type="molecule type" value="Genomic_DNA"/>
</dbReference>
<dbReference type="AlphaFoldDB" id="A0AAV0RSC1"/>
<gene>
    <name evidence="1" type="ORF">LITE_LOCUS49721</name>
</gene>
<comment type="caution">
    <text evidence="1">The sequence shown here is derived from an EMBL/GenBank/DDBJ whole genome shotgun (WGS) entry which is preliminary data.</text>
</comment>
<sequence>MVLKIDLWRLGTLVRRFLSLGIGFSLKNSEPFNVGLLLS</sequence>
<accession>A0AAV0RSC1</accession>
<dbReference type="Proteomes" id="UP001154282">
    <property type="component" value="Unassembled WGS sequence"/>
</dbReference>
<evidence type="ECO:0000313" key="1">
    <source>
        <dbReference type="EMBL" id="CAI0560500.1"/>
    </source>
</evidence>
<keyword evidence="2" id="KW-1185">Reference proteome</keyword>
<organism evidence="1 2">
    <name type="scientific">Linum tenue</name>
    <dbReference type="NCBI Taxonomy" id="586396"/>
    <lineage>
        <taxon>Eukaryota</taxon>
        <taxon>Viridiplantae</taxon>
        <taxon>Streptophyta</taxon>
        <taxon>Embryophyta</taxon>
        <taxon>Tracheophyta</taxon>
        <taxon>Spermatophyta</taxon>
        <taxon>Magnoliopsida</taxon>
        <taxon>eudicotyledons</taxon>
        <taxon>Gunneridae</taxon>
        <taxon>Pentapetalae</taxon>
        <taxon>rosids</taxon>
        <taxon>fabids</taxon>
        <taxon>Malpighiales</taxon>
        <taxon>Linaceae</taxon>
        <taxon>Linum</taxon>
    </lineage>
</organism>
<reference evidence="1" key="1">
    <citation type="submission" date="2022-08" db="EMBL/GenBank/DDBJ databases">
        <authorList>
            <person name="Gutierrez-Valencia J."/>
        </authorList>
    </citation>
    <scope>NUCLEOTIDE SEQUENCE</scope>
</reference>
<proteinExistence type="predicted"/>